<dbReference type="PANTHER" id="PTHR27008:SF585">
    <property type="entry name" value="PROTEIN KINASE DOMAIN-CONTAINING PROTEIN"/>
    <property type="match status" value="1"/>
</dbReference>
<evidence type="ECO:0000256" key="11">
    <source>
        <dbReference type="ARBA" id="ARBA00022729"/>
    </source>
</evidence>
<gene>
    <name evidence="26" type="ORF">ES332_A01G058300v1</name>
</gene>
<proteinExistence type="inferred from homology"/>
<keyword evidence="6" id="KW-0723">Serine/threonine-protein kinase</keyword>
<evidence type="ECO:0000256" key="22">
    <source>
        <dbReference type="PROSITE-ProRule" id="PRU10141"/>
    </source>
</evidence>
<dbReference type="EMBL" id="CM017610">
    <property type="protein sequence ID" value="TYI41893.1"/>
    <property type="molecule type" value="Genomic_DNA"/>
</dbReference>
<accession>A0A5D2RN60</accession>
<keyword evidence="8" id="KW-0433">Leucine-rich repeat</keyword>
<dbReference type="SMART" id="SM00365">
    <property type="entry name" value="LRR_SD22"/>
    <property type="match status" value="7"/>
</dbReference>
<dbReference type="SUPFAM" id="SSF52058">
    <property type="entry name" value="L domain-like"/>
    <property type="match status" value="1"/>
</dbReference>
<evidence type="ECO:0000256" key="18">
    <source>
        <dbReference type="ARBA" id="ARBA00023170"/>
    </source>
</evidence>
<name>A0A5D2RN60_GOSTO</name>
<evidence type="ECO:0000256" key="9">
    <source>
        <dbReference type="ARBA" id="ARBA00022679"/>
    </source>
</evidence>
<keyword evidence="19" id="KW-0325">Glycoprotein</keyword>
<dbReference type="EC" id="2.7.11.1" evidence="4"/>
<keyword evidence="17 23" id="KW-0472">Membrane</keyword>
<evidence type="ECO:0000256" key="6">
    <source>
        <dbReference type="ARBA" id="ARBA00022527"/>
    </source>
</evidence>
<evidence type="ECO:0000256" key="23">
    <source>
        <dbReference type="SAM" id="Phobius"/>
    </source>
</evidence>
<dbReference type="Gene3D" id="1.10.510.10">
    <property type="entry name" value="Transferase(Phosphotransferase) domain 1"/>
    <property type="match status" value="1"/>
</dbReference>
<dbReference type="InterPro" id="IPR008271">
    <property type="entry name" value="Ser/Thr_kinase_AS"/>
</dbReference>
<evidence type="ECO:0000256" key="8">
    <source>
        <dbReference type="ARBA" id="ARBA00022614"/>
    </source>
</evidence>
<evidence type="ECO:0000256" key="14">
    <source>
        <dbReference type="ARBA" id="ARBA00022777"/>
    </source>
</evidence>
<dbReference type="InterPro" id="IPR001245">
    <property type="entry name" value="Ser-Thr/Tyr_kinase_cat_dom"/>
</dbReference>
<keyword evidence="7" id="KW-0597">Phosphoprotein</keyword>
<sequence>MGNTFLNLALLIIFQFSIRPTFSMKLTTILTDQSALLALKNHVYDPENVLETNWSSSTHVCNWFRVSCGSRHHRVTALNLSGLGLVGTLPPSLGNLSFLSLLSITNNSFHGRLPVQLSNLRRLKHLSFGNNSFSGEIPSWLGSLTELRSLFLNHNNLNGVIPFSLGKLSKLEILTLSGNQLFGSIPSSIFNISSLQKMDLSNNMLSGSIPPVSRDLLSIELINFNINNLTGHLSKDMFDHFPNLKELHLSANMLSGRIPMSLFKCKKLQMFSLSYNQLEGSLPVEIGNLSMLQRVYIARNHFEGEIPRHIVNLTLLSVLDFPDNNFTGTIPHQIGNLQNLEYLHLGANNIVGSIPPAIFNISTLSIIYLELNQLSGHLPPNMGLWLPNLEQLHLDINQLFGSFPMSISNASQLTSLDISSNYFSGTIPDTLGNLRNLKRLNLETTNLSSSGMSFLSSLTNCRGLEVLYFGDNPLISGKLPGSIGNLSSSLQKFYGPACNIRGSIPSGFGNLSRLISIYLSHNKLTGMIPTTIGGLKELQKISFHHNKLDGPIPSDLCHLKKLAFLFLSSNKLSGPIPACLGGLIALRSLYLDSNMFSSTIPSTLTRISDLLILNLSSNSLSGPLPIDIGKWKVLTSMDLSNNQLSSDIPIGVADLQDVTYFSLSNNRIRGSIPESFGNLLSLEFLDLSRNNLSGQIPKSFEKLPYLKYFNVSFNRLQGEIPKGGSFGNYSFESFKGNEALCGAAQLHVPSCKIRPLRNSKVRTKLIIFVALPIASAVLVVSLIIIILRRRKRKDRSTAQEDLTPLGTWRRISYHDLHQATNGFSDRRFLGTGSYGSVYQGTLLDGMEVAVKVFKLELEGAFKSFDVECEVLRNIRHRNLIKIISSCSNDLDFKALVLEFMPNGSLDKWLYFNNHFLDILQRLNIMIDVASALEYLHHGNATPVVHCDLKPSNVLLDEDMVAHLGDFGIAKLLCKEDSMIHTMTMATIGYVAPEYGIEGIVSTKGDVYSFGILMIETITRKKPTDKMFAGEQSLKIWVKESISSPLNQVVDTNLLCTIGSERSAANNCALSILHVGLECSLELPNERPNMKEIVTKLNKIKVKFLEDIEGGGMKSAFVNLTKINICFIFIQCL</sequence>
<evidence type="ECO:0000256" key="2">
    <source>
        <dbReference type="ARBA" id="ARBA00004479"/>
    </source>
</evidence>
<dbReference type="SUPFAM" id="SSF52047">
    <property type="entry name" value="RNI-like"/>
    <property type="match status" value="1"/>
</dbReference>
<dbReference type="InterPro" id="IPR003591">
    <property type="entry name" value="Leu-rich_rpt_typical-subtyp"/>
</dbReference>
<dbReference type="SMART" id="SM00220">
    <property type="entry name" value="S_TKc"/>
    <property type="match status" value="1"/>
</dbReference>
<dbReference type="GO" id="GO:0005886">
    <property type="term" value="C:plasma membrane"/>
    <property type="evidence" value="ECO:0007669"/>
    <property type="project" value="UniProtKB-SubCell"/>
</dbReference>
<feature type="chain" id="PRO_5022887890" description="non-specific serine/threonine protein kinase" evidence="24">
    <location>
        <begin position="24"/>
        <end position="1132"/>
    </location>
</feature>
<dbReference type="Pfam" id="PF08263">
    <property type="entry name" value="LRRNT_2"/>
    <property type="match status" value="1"/>
</dbReference>
<keyword evidence="9" id="KW-0808">Transferase</keyword>
<dbReference type="PANTHER" id="PTHR27008">
    <property type="entry name" value="OS04G0122200 PROTEIN"/>
    <property type="match status" value="1"/>
</dbReference>
<dbReference type="Proteomes" id="UP000322667">
    <property type="component" value="Chromosome A01"/>
</dbReference>
<keyword evidence="10 23" id="KW-0812">Transmembrane</keyword>
<dbReference type="SUPFAM" id="SSF56112">
    <property type="entry name" value="Protein kinase-like (PK-like)"/>
    <property type="match status" value="1"/>
</dbReference>
<evidence type="ECO:0000256" key="13">
    <source>
        <dbReference type="ARBA" id="ARBA00022741"/>
    </source>
</evidence>
<comment type="catalytic activity">
    <reaction evidence="20">
        <text>L-threonyl-[protein] + ATP = O-phospho-L-threonyl-[protein] + ADP + H(+)</text>
        <dbReference type="Rhea" id="RHEA:46608"/>
        <dbReference type="Rhea" id="RHEA-COMP:11060"/>
        <dbReference type="Rhea" id="RHEA-COMP:11605"/>
        <dbReference type="ChEBI" id="CHEBI:15378"/>
        <dbReference type="ChEBI" id="CHEBI:30013"/>
        <dbReference type="ChEBI" id="CHEBI:30616"/>
        <dbReference type="ChEBI" id="CHEBI:61977"/>
        <dbReference type="ChEBI" id="CHEBI:456216"/>
        <dbReference type="EC" id="2.7.11.1"/>
    </reaction>
</comment>
<evidence type="ECO:0000313" key="26">
    <source>
        <dbReference type="EMBL" id="TYI41893.1"/>
    </source>
</evidence>
<dbReference type="InterPro" id="IPR013210">
    <property type="entry name" value="LRR_N_plant-typ"/>
</dbReference>
<evidence type="ECO:0000256" key="3">
    <source>
        <dbReference type="ARBA" id="ARBA00008684"/>
    </source>
</evidence>
<organism evidence="26 27">
    <name type="scientific">Gossypium tomentosum</name>
    <name type="common">Hawaiian cotton</name>
    <name type="synonym">Gossypium sandvicense</name>
    <dbReference type="NCBI Taxonomy" id="34277"/>
    <lineage>
        <taxon>Eukaryota</taxon>
        <taxon>Viridiplantae</taxon>
        <taxon>Streptophyta</taxon>
        <taxon>Embryophyta</taxon>
        <taxon>Tracheophyta</taxon>
        <taxon>Spermatophyta</taxon>
        <taxon>Magnoliopsida</taxon>
        <taxon>eudicotyledons</taxon>
        <taxon>Gunneridae</taxon>
        <taxon>Pentapetalae</taxon>
        <taxon>rosids</taxon>
        <taxon>malvids</taxon>
        <taxon>Malvales</taxon>
        <taxon>Malvaceae</taxon>
        <taxon>Malvoideae</taxon>
        <taxon>Gossypium</taxon>
    </lineage>
</organism>
<evidence type="ECO:0000256" key="20">
    <source>
        <dbReference type="ARBA" id="ARBA00047899"/>
    </source>
</evidence>
<dbReference type="Gene3D" id="3.30.200.20">
    <property type="entry name" value="Phosphorylase Kinase, domain 1"/>
    <property type="match status" value="1"/>
</dbReference>
<evidence type="ECO:0000259" key="25">
    <source>
        <dbReference type="PROSITE" id="PS50011"/>
    </source>
</evidence>
<keyword evidence="12" id="KW-0677">Repeat</keyword>
<dbReference type="Pfam" id="PF00560">
    <property type="entry name" value="LRR_1"/>
    <property type="match status" value="11"/>
</dbReference>
<dbReference type="InterPro" id="IPR000719">
    <property type="entry name" value="Prot_kinase_dom"/>
</dbReference>
<dbReference type="PROSITE" id="PS00107">
    <property type="entry name" value="PROTEIN_KINASE_ATP"/>
    <property type="match status" value="1"/>
</dbReference>
<keyword evidence="16 23" id="KW-1133">Transmembrane helix</keyword>
<evidence type="ECO:0000256" key="19">
    <source>
        <dbReference type="ARBA" id="ARBA00023180"/>
    </source>
</evidence>
<dbReference type="PRINTS" id="PR00019">
    <property type="entry name" value="LEURICHRPT"/>
</dbReference>
<dbReference type="PROSITE" id="PS50011">
    <property type="entry name" value="PROTEIN_KINASE_DOM"/>
    <property type="match status" value="1"/>
</dbReference>
<keyword evidence="13 22" id="KW-0547">Nucleotide-binding</keyword>
<keyword evidence="11 24" id="KW-0732">Signal</keyword>
<feature type="binding site" evidence="22">
    <location>
        <position position="851"/>
    </location>
    <ligand>
        <name>ATP</name>
        <dbReference type="ChEBI" id="CHEBI:30616"/>
    </ligand>
</feature>
<feature type="transmembrane region" description="Helical" evidence="23">
    <location>
        <begin position="765"/>
        <end position="787"/>
    </location>
</feature>
<dbReference type="FunFam" id="3.30.200.20:FF:000661">
    <property type="entry name" value="Serine-threonine protein kinase plant-type"/>
    <property type="match status" value="1"/>
</dbReference>
<evidence type="ECO:0000256" key="7">
    <source>
        <dbReference type="ARBA" id="ARBA00022553"/>
    </source>
</evidence>
<feature type="signal peptide" evidence="24">
    <location>
        <begin position="1"/>
        <end position="23"/>
    </location>
</feature>
<dbReference type="Pfam" id="PF13855">
    <property type="entry name" value="LRR_8"/>
    <property type="match status" value="2"/>
</dbReference>
<dbReference type="SMART" id="SM00369">
    <property type="entry name" value="LRR_TYP"/>
    <property type="match status" value="10"/>
</dbReference>
<keyword evidence="14" id="KW-0418">Kinase</keyword>
<evidence type="ECO:0000256" key="15">
    <source>
        <dbReference type="ARBA" id="ARBA00022840"/>
    </source>
</evidence>
<keyword evidence="27" id="KW-1185">Reference proteome</keyword>
<dbReference type="AlphaFoldDB" id="A0A5D2RN60"/>
<evidence type="ECO:0000256" key="21">
    <source>
        <dbReference type="ARBA" id="ARBA00048679"/>
    </source>
</evidence>
<keyword evidence="18" id="KW-0675">Receptor</keyword>
<dbReference type="Gene3D" id="3.80.10.10">
    <property type="entry name" value="Ribonuclease Inhibitor"/>
    <property type="match status" value="5"/>
</dbReference>
<protein>
    <recommendedName>
        <fullName evidence="4">non-specific serine/threonine protein kinase</fullName>
        <ecNumber evidence="4">2.7.11.1</ecNumber>
    </recommendedName>
</protein>
<keyword evidence="5" id="KW-1003">Cell membrane</keyword>
<comment type="subcellular location">
    <subcellularLocation>
        <location evidence="1">Cell membrane</location>
        <topology evidence="1">Single-pass membrane protein</topology>
    </subcellularLocation>
    <subcellularLocation>
        <location evidence="2">Membrane</location>
        <topology evidence="2">Single-pass type I membrane protein</topology>
    </subcellularLocation>
</comment>
<evidence type="ECO:0000256" key="12">
    <source>
        <dbReference type="ARBA" id="ARBA00022737"/>
    </source>
</evidence>
<evidence type="ECO:0000256" key="4">
    <source>
        <dbReference type="ARBA" id="ARBA00012513"/>
    </source>
</evidence>
<evidence type="ECO:0000256" key="1">
    <source>
        <dbReference type="ARBA" id="ARBA00004162"/>
    </source>
</evidence>
<reference evidence="26 27" key="1">
    <citation type="submission" date="2019-07" db="EMBL/GenBank/DDBJ databases">
        <title>WGS assembly of Gossypium tomentosum.</title>
        <authorList>
            <person name="Chen Z.J."/>
            <person name="Sreedasyam A."/>
            <person name="Ando A."/>
            <person name="Song Q."/>
            <person name="De L."/>
            <person name="Hulse-Kemp A."/>
            <person name="Ding M."/>
            <person name="Ye W."/>
            <person name="Kirkbride R."/>
            <person name="Jenkins J."/>
            <person name="Plott C."/>
            <person name="Lovell J."/>
            <person name="Lin Y.-M."/>
            <person name="Vaughn R."/>
            <person name="Liu B."/>
            <person name="Li W."/>
            <person name="Simpson S."/>
            <person name="Scheffler B."/>
            <person name="Saski C."/>
            <person name="Grover C."/>
            <person name="Hu G."/>
            <person name="Conover J."/>
            <person name="Carlson J."/>
            <person name="Shu S."/>
            <person name="Boston L."/>
            <person name="Williams M."/>
            <person name="Peterson D."/>
            <person name="Mcgee K."/>
            <person name="Jones D."/>
            <person name="Wendel J."/>
            <person name="Stelly D."/>
            <person name="Grimwood J."/>
            <person name="Schmutz J."/>
        </authorList>
    </citation>
    <scope>NUCLEOTIDE SEQUENCE [LARGE SCALE GENOMIC DNA]</scope>
    <source>
        <strain evidence="26">7179.01</strain>
    </source>
</reference>
<dbReference type="PROSITE" id="PS00108">
    <property type="entry name" value="PROTEIN_KINASE_ST"/>
    <property type="match status" value="1"/>
</dbReference>
<dbReference type="InterPro" id="IPR001611">
    <property type="entry name" value="Leu-rich_rpt"/>
</dbReference>
<dbReference type="InterPro" id="IPR051809">
    <property type="entry name" value="Plant_receptor-like_S/T_kinase"/>
</dbReference>
<comment type="similarity">
    <text evidence="3">Belongs to the protein kinase superfamily. Ser/Thr protein kinase family.</text>
</comment>
<evidence type="ECO:0000256" key="16">
    <source>
        <dbReference type="ARBA" id="ARBA00022989"/>
    </source>
</evidence>
<dbReference type="InterPro" id="IPR017441">
    <property type="entry name" value="Protein_kinase_ATP_BS"/>
</dbReference>
<feature type="domain" description="Protein kinase" evidence="25">
    <location>
        <begin position="823"/>
        <end position="1104"/>
    </location>
</feature>
<dbReference type="FunFam" id="1.10.510.10:FF:000358">
    <property type="entry name" value="Putative leucine-rich repeat receptor-like serine/threonine-protein kinase"/>
    <property type="match status" value="1"/>
</dbReference>
<evidence type="ECO:0000256" key="5">
    <source>
        <dbReference type="ARBA" id="ARBA00022475"/>
    </source>
</evidence>
<evidence type="ECO:0000256" key="10">
    <source>
        <dbReference type="ARBA" id="ARBA00022692"/>
    </source>
</evidence>
<dbReference type="GO" id="GO:0005524">
    <property type="term" value="F:ATP binding"/>
    <property type="evidence" value="ECO:0007669"/>
    <property type="project" value="UniProtKB-UniRule"/>
</dbReference>
<evidence type="ECO:0000313" key="27">
    <source>
        <dbReference type="Proteomes" id="UP000322667"/>
    </source>
</evidence>
<comment type="catalytic activity">
    <reaction evidence="21">
        <text>L-seryl-[protein] + ATP = O-phospho-L-seryl-[protein] + ADP + H(+)</text>
        <dbReference type="Rhea" id="RHEA:17989"/>
        <dbReference type="Rhea" id="RHEA-COMP:9863"/>
        <dbReference type="Rhea" id="RHEA-COMP:11604"/>
        <dbReference type="ChEBI" id="CHEBI:15378"/>
        <dbReference type="ChEBI" id="CHEBI:29999"/>
        <dbReference type="ChEBI" id="CHEBI:30616"/>
        <dbReference type="ChEBI" id="CHEBI:83421"/>
        <dbReference type="ChEBI" id="CHEBI:456216"/>
        <dbReference type="EC" id="2.7.11.1"/>
    </reaction>
</comment>
<dbReference type="FunFam" id="3.80.10.10:FF:000317">
    <property type="entry name" value="Inactive leucine-rich repeat receptor-like protein kinase"/>
    <property type="match status" value="1"/>
</dbReference>
<evidence type="ECO:0000256" key="17">
    <source>
        <dbReference type="ARBA" id="ARBA00023136"/>
    </source>
</evidence>
<keyword evidence="15 22" id="KW-0067">ATP-binding</keyword>
<dbReference type="InterPro" id="IPR011009">
    <property type="entry name" value="Kinase-like_dom_sf"/>
</dbReference>
<dbReference type="GO" id="GO:0004674">
    <property type="term" value="F:protein serine/threonine kinase activity"/>
    <property type="evidence" value="ECO:0007669"/>
    <property type="project" value="UniProtKB-KW"/>
</dbReference>
<dbReference type="InterPro" id="IPR032675">
    <property type="entry name" value="LRR_dom_sf"/>
</dbReference>
<dbReference type="Pfam" id="PF07714">
    <property type="entry name" value="PK_Tyr_Ser-Thr"/>
    <property type="match status" value="1"/>
</dbReference>
<dbReference type="FunFam" id="3.80.10.10:FF:000101">
    <property type="entry name" value="LRR receptor-like serine/threonine-protein kinase ERECTA"/>
    <property type="match status" value="1"/>
</dbReference>
<evidence type="ECO:0000256" key="24">
    <source>
        <dbReference type="SAM" id="SignalP"/>
    </source>
</evidence>
<dbReference type="FunFam" id="3.80.10.10:FF:000095">
    <property type="entry name" value="LRR receptor-like serine/threonine-protein kinase GSO1"/>
    <property type="match status" value="1"/>
</dbReference>